<dbReference type="EMBL" id="CAJVPT010008371">
    <property type="protein sequence ID" value="CAG8551238.1"/>
    <property type="molecule type" value="Genomic_DNA"/>
</dbReference>
<keyword evidence="2" id="KW-1185">Reference proteome</keyword>
<gene>
    <name evidence="1" type="ORF">ACOLOM_LOCUS4862</name>
</gene>
<evidence type="ECO:0000313" key="2">
    <source>
        <dbReference type="Proteomes" id="UP000789525"/>
    </source>
</evidence>
<dbReference type="Proteomes" id="UP000789525">
    <property type="component" value="Unassembled WGS sequence"/>
</dbReference>
<protein>
    <submittedName>
        <fullName evidence="1">10538_t:CDS:1</fullName>
    </submittedName>
</protein>
<proteinExistence type="predicted"/>
<comment type="caution">
    <text evidence="1">The sequence shown here is derived from an EMBL/GenBank/DDBJ whole genome shotgun (WGS) entry which is preliminary data.</text>
</comment>
<accession>A0ACA9LU73</accession>
<sequence>MSSPTQANTSTAEPSFTQHLSAPITSHHTNQKSFPPSSHTRHTSSQIFGRTLPSKSRIQATKILPNQNEFIKKEFHFTGDDVPLASPPLLQPIKIHRKSCDRNNTAILNQTLENFYDVLKKVSSAHAIESVRMWMKDYEQHRRQVLSEVESESDVVCNNGCC</sequence>
<reference evidence="1" key="1">
    <citation type="submission" date="2021-06" db="EMBL/GenBank/DDBJ databases">
        <authorList>
            <person name="Kallberg Y."/>
            <person name="Tangrot J."/>
            <person name="Rosling A."/>
        </authorList>
    </citation>
    <scope>NUCLEOTIDE SEQUENCE</scope>
    <source>
        <strain evidence="1">CL356</strain>
    </source>
</reference>
<organism evidence="1 2">
    <name type="scientific">Acaulospora colombiana</name>
    <dbReference type="NCBI Taxonomy" id="27376"/>
    <lineage>
        <taxon>Eukaryota</taxon>
        <taxon>Fungi</taxon>
        <taxon>Fungi incertae sedis</taxon>
        <taxon>Mucoromycota</taxon>
        <taxon>Glomeromycotina</taxon>
        <taxon>Glomeromycetes</taxon>
        <taxon>Diversisporales</taxon>
        <taxon>Acaulosporaceae</taxon>
        <taxon>Acaulospora</taxon>
    </lineage>
</organism>
<evidence type="ECO:0000313" key="1">
    <source>
        <dbReference type="EMBL" id="CAG8551238.1"/>
    </source>
</evidence>
<name>A0ACA9LU73_9GLOM</name>